<evidence type="ECO:0000313" key="3">
    <source>
        <dbReference type="Proteomes" id="UP001058687"/>
    </source>
</evidence>
<dbReference type="AlphaFoldDB" id="A0AAE9N3Z8"/>
<dbReference type="Proteomes" id="UP001058687">
    <property type="component" value="Chromosome 2"/>
</dbReference>
<name>A0AAE9N3Z8_9VIBR</name>
<evidence type="ECO:0000313" key="1">
    <source>
        <dbReference type="EMBL" id="UTZ28157.1"/>
    </source>
</evidence>
<accession>A0AAE9N3Z8</accession>
<dbReference type="EMBL" id="CP050468">
    <property type="protein sequence ID" value="UTZ28157.1"/>
    <property type="molecule type" value="Genomic_DNA"/>
</dbReference>
<evidence type="ECO:0000313" key="2">
    <source>
        <dbReference type="EMBL" id="UTZ32881.1"/>
    </source>
</evidence>
<evidence type="ECO:0000313" key="4">
    <source>
        <dbReference type="Proteomes" id="UP001059912"/>
    </source>
</evidence>
<gene>
    <name evidence="1" type="ORF">HB761_20405</name>
    <name evidence="2" type="ORF">HB762_16945</name>
</gene>
<reference evidence="1" key="1">
    <citation type="submission" date="2020-03" db="EMBL/GenBank/DDBJ databases">
        <title>Five strains of Vibrio campbellii isolated from Mariana Trench.</title>
        <authorList>
            <person name="Liang J."/>
            <person name="Zhang X.-H."/>
        </authorList>
    </citation>
    <scope>NUCLEOTIDE SEQUENCE</scope>
    <source>
        <strain evidence="2">LJC013</strain>
        <strain evidence="1">LJC014</strain>
    </source>
</reference>
<sequence>MLLTRQYIDKAFWKKLIAIGVPVSLQSMLFSLLGAIEILRSRVRPCEENRLVVCV</sequence>
<dbReference type="RefSeq" id="WP_255904756.1">
    <property type="nucleotide sequence ID" value="NZ_CP050465.1"/>
</dbReference>
<protein>
    <submittedName>
        <fullName evidence="1">Uncharacterized protein</fullName>
    </submittedName>
</protein>
<keyword evidence="4" id="KW-1185">Reference proteome</keyword>
<dbReference type="EMBL" id="CP050471">
    <property type="protein sequence ID" value="UTZ32881.1"/>
    <property type="molecule type" value="Genomic_DNA"/>
</dbReference>
<organism evidence="1 3">
    <name type="scientific">Vibrio campbellii</name>
    <dbReference type="NCBI Taxonomy" id="680"/>
    <lineage>
        <taxon>Bacteria</taxon>
        <taxon>Pseudomonadati</taxon>
        <taxon>Pseudomonadota</taxon>
        <taxon>Gammaproteobacteria</taxon>
        <taxon>Vibrionales</taxon>
        <taxon>Vibrionaceae</taxon>
        <taxon>Vibrio</taxon>
    </lineage>
</organism>
<dbReference type="Proteomes" id="UP001059912">
    <property type="component" value="Chromosome 2"/>
</dbReference>
<proteinExistence type="predicted"/>